<dbReference type="Pfam" id="PF04170">
    <property type="entry name" value="NlpE"/>
    <property type="match status" value="1"/>
</dbReference>
<dbReference type="InterPro" id="IPR038139">
    <property type="entry name" value="NlpE_C_sf"/>
</dbReference>
<dbReference type="PANTHER" id="PTHR35535:SF1">
    <property type="entry name" value="HEAT SHOCK PROTEIN HSLJ"/>
    <property type="match status" value="1"/>
</dbReference>
<dbReference type="EMBL" id="CP016757">
    <property type="protein sequence ID" value="ANZ45424.1"/>
    <property type="molecule type" value="Genomic_DNA"/>
</dbReference>
<name>A0A1B2I639_9BACT</name>
<protein>
    <recommendedName>
        <fullName evidence="6">DUF306 domain-containing protein</fullName>
    </recommendedName>
</protein>
<proteinExistence type="predicted"/>
<dbReference type="Gene3D" id="2.40.128.270">
    <property type="match status" value="1"/>
</dbReference>
<dbReference type="KEGG" id="cpor:BED41_10325"/>
<evidence type="ECO:0000259" key="3">
    <source>
        <dbReference type="Pfam" id="PF17185"/>
    </source>
</evidence>
<evidence type="ECO:0000313" key="5">
    <source>
        <dbReference type="Proteomes" id="UP000093044"/>
    </source>
</evidence>
<gene>
    <name evidence="4" type="ORF">BED41_10325</name>
</gene>
<evidence type="ECO:0000313" key="4">
    <source>
        <dbReference type="EMBL" id="ANZ45424.1"/>
    </source>
</evidence>
<dbReference type="RefSeq" id="WP_066745691.1">
    <property type="nucleotide sequence ID" value="NZ_CP016757.1"/>
</dbReference>
<dbReference type="PANTHER" id="PTHR35535">
    <property type="entry name" value="HEAT SHOCK PROTEIN HSLJ"/>
    <property type="match status" value="1"/>
</dbReference>
<evidence type="ECO:0000259" key="2">
    <source>
        <dbReference type="Pfam" id="PF03724"/>
    </source>
</evidence>
<evidence type="ECO:0000256" key="1">
    <source>
        <dbReference type="SAM" id="SignalP"/>
    </source>
</evidence>
<dbReference type="OrthoDB" id="5348860at2"/>
<feature type="chain" id="PRO_5008538947" description="DUF306 domain-containing protein" evidence="1">
    <location>
        <begin position="23"/>
        <end position="454"/>
    </location>
</feature>
<feature type="domain" description="NlpE C-terminal OB" evidence="3">
    <location>
        <begin position="253"/>
        <end position="328"/>
    </location>
</feature>
<dbReference type="Proteomes" id="UP000093044">
    <property type="component" value="Chromosome"/>
</dbReference>
<dbReference type="AlphaFoldDB" id="A0A1B2I639"/>
<organism evidence="4 5">
    <name type="scientific">Cloacibacillus porcorum</name>
    <dbReference type="NCBI Taxonomy" id="1197717"/>
    <lineage>
        <taxon>Bacteria</taxon>
        <taxon>Thermotogati</taxon>
        <taxon>Synergistota</taxon>
        <taxon>Synergistia</taxon>
        <taxon>Synergistales</taxon>
        <taxon>Synergistaceae</taxon>
        <taxon>Cloacibacillus</taxon>
    </lineage>
</organism>
<dbReference type="InterPro" id="IPR053147">
    <property type="entry name" value="Hsp_HslJ-like"/>
</dbReference>
<dbReference type="InterPro" id="IPR005184">
    <property type="entry name" value="DUF306_Meta_HslJ"/>
</dbReference>
<dbReference type="Gene3D" id="2.40.50.540">
    <property type="match status" value="1"/>
</dbReference>
<feature type="signal peptide" evidence="1">
    <location>
        <begin position="1"/>
        <end position="22"/>
    </location>
</feature>
<feature type="domain" description="DUF306" evidence="2">
    <location>
        <begin position="339"/>
        <end position="445"/>
    </location>
</feature>
<keyword evidence="1" id="KW-0732">Signal</keyword>
<evidence type="ECO:0008006" key="6">
    <source>
        <dbReference type="Google" id="ProtNLM"/>
    </source>
</evidence>
<keyword evidence="5" id="KW-1185">Reference proteome</keyword>
<dbReference type="InterPro" id="IPR038670">
    <property type="entry name" value="HslJ-like_sf"/>
</dbReference>
<sequence length="454" mass="49122">MRMRRLLTSAAFIMLLAVPAYAAPQLIQANRYEGYLLRNGSAAERTALVLKYDAVTGAPVSYLETVYTGAAGETKRSGTFTVKEDRAAGASRFTLKAKTRGHDEYFLRTSMGTSLRARNTGDGGTLLATGAQLLKDGKEIMRFPASYSGTIPAASGPGILMEVTFRADHTFRIAETYIGEPEGSNKFYGSGRWSVSMVNKKPLLTLKTGDGDRYFTVGDKSVTMVDSRGHAAESKLNYTLTKAAGGDLFKAAALMEGEYSQTEERVVFRDTATGRSYLVAKGGDNADMERAYSDTGTTPGKYLPAMVKGSLVVQHGADGHPEEMLLVERLVALGSQEVELVKGDWKIVSAGELNAAENIEEGRERPFLKFDPDGRFYGYAGCNRIAGSYIVSGMKLKLDGILSTKMACSDMRLEDALLEALPRVRSYFVDKGVLTLKGADGNTLALLTDENAAR</sequence>
<dbReference type="Pfam" id="PF17185">
    <property type="entry name" value="NlpE_C"/>
    <property type="match status" value="1"/>
</dbReference>
<dbReference type="Gene3D" id="2.40.128.640">
    <property type="match status" value="1"/>
</dbReference>
<dbReference type="Pfam" id="PF03724">
    <property type="entry name" value="META"/>
    <property type="match status" value="1"/>
</dbReference>
<reference evidence="4" key="1">
    <citation type="submission" date="2016-08" db="EMBL/GenBank/DDBJ databases">
        <title>Complete genome of Cloacibacillus porcorum.</title>
        <authorList>
            <person name="Looft T."/>
            <person name="Bayles D.O."/>
            <person name="Alt D.P."/>
        </authorList>
    </citation>
    <scope>NUCLEOTIDE SEQUENCE [LARGE SCALE GENOMIC DNA]</scope>
    <source>
        <strain evidence="4">CL-84</strain>
    </source>
</reference>
<dbReference type="InterPro" id="IPR033450">
    <property type="entry name" value="NlpE_C"/>
</dbReference>
<accession>A0A1B2I639</accession>
<dbReference type="InterPro" id="IPR007298">
    <property type="entry name" value="Cu-R_lipoprotein_NlpE"/>
</dbReference>
<dbReference type="GeneID" id="83058245"/>